<gene>
    <name evidence="1" type="ORF">ACFOHV_20670</name>
</gene>
<proteinExistence type="predicted"/>
<organism evidence="1 2">
    <name type="scientific">Ciceribacter thiooxidans</name>
    <dbReference type="NCBI Taxonomy" id="1969821"/>
    <lineage>
        <taxon>Bacteria</taxon>
        <taxon>Pseudomonadati</taxon>
        <taxon>Pseudomonadota</taxon>
        <taxon>Alphaproteobacteria</taxon>
        <taxon>Hyphomicrobiales</taxon>
        <taxon>Rhizobiaceae</taxon>
        <taxon>Ciceribacter</taxon>
    </lineage>
</organism>
<sequence>MTKTTFHMKKDLPAGAAIRYWQLGAIAEERFDVPDQPMKGEMDPFFFLTKHKNFIPHEYPCRTLFAERYRGSRPDVRHAFEATRWWLPFGSPRLDLSGFWFRPTRLATWARTFIDADAAGTARVRLGTCGGAVLWLNGEEAGWMAPYSRNLEAKAEFDLPLQEGLNEIILFFDDLAERDARYFIQLDYLSGPKAAVALSVPCAPSTADAVETALDGMHFDRPAYFEGDVTLIFGSPLPVDVRVAVAVEGDFMSTERFDYDFELKAGETRLVVGPSSAMPADFRHFRVTLDANGFVAARSIGSEICHATRQGEAPETLSARIDETLEEISEFSERDTVCAFARLASGRGGADTDAMIEEILPSIEDCHDCADFSLVPLIWSRTTWGEDIGTATRARIDRAILGFRFWMDEPGNDVQWYFSENHALLFHTSAYLAGTLFPHETFLRSGRKGTEQRAVGAARVRAWLDHFEAWEMAEFNSAPYFPIDLKGLTALAALAPDADIATRARKGIVRLCEIVARSAHHGMLTAAQGRSYEHTLCAGRSLELSGVARLLWGRGWYGRRVHALPQLAVCLRDHGLVVPEALADIASYRSEQHHEWIFAQGENRFAALYHYKSRAFALGSVAHYRWRDWGYQETVLHLRLGERPEAAIWINHPGETIQFGYGRPSYWGGCGAVPRTHQYRGLAVLDFQTVDEQVDFTHAWFPVAEFDESRVEGNLALARSGAGAVLLRGSVPFERVVDGPSADAELRQRGHNTRWIVRVCEAADLASVEARFAGLAVREEADGTLIFDDPEYGIVRFRSDGSAEAEGRTIVPETFTVAGVATMLPAR</sequence>
<dbReference type="Proteomes" id="UP001595647">
    <property type="component" value="Unassembled WGS sequence"/>
</dbReference>
<keyword evidence="2" id="KW-1185">Reference proteome</keyword>
<protein>
    <submittedName>
        <fullName evidence="1">Uncharacterized protein</fullName>
    </submittedName>
</protein>
<evidence type="ECO:0000313" key="1">
    <source>
        <dbReference type="EMBL" id="MFC3165703.1"/>
    </source>
</evidence>
<dbReference type="EMBL" id="JBHRTG010000019">
    <property type="protein sequence ID" value="MFC3165703.1"/>
    <property type="molecule type" value="Genomic_DNA"/>
</dbReference>
<accession>A0ABV7I510</accession>
<reference evidence="2" key="1">
    <citation type="journal article" date="2019" name="Int. J. Syst. Evol. Microbiol.">
        <title>The Global Catalogue of Microorganisms (GCM) 10K type strain sequencing project: providing services to taxonomists for standard genome sequencing and annotation.</title>
        <authorList>
            <consortium name="The Broad Institute Genomics Platform"/>
            <consortium name="The Broad Institute Genome Sequencing Center for Infectious Disease"/>
            <person name="Wu L."/>
            <person name="Ma J."/>
        </authorList>
    </citation>
    <scope>NUCLEOTIDE SEQUENCE [LARGE SCALE GENOMIC DNA]</scope>
    <source>
        <strain evidence="2">KCTC 52231</strain>
    </source>
</reference>
<dbReference type="RefSeq" id="WP_182308292.1">
    <property type="nucleotide sequence ID" value="NZ_CP059897.1"/>
</dbReference>
<evidence type="ECO:0000313" key="2">
    <source>
        <dbReference type="Proteomes" id="UP001595647"/>
    </source>
</evidence>
<name>A0ABV7I510_9HYPH</name>
<comment type="caution">
    <text evidence="1">The sequence shown here is derived from an EMBL/GenBank/DDBJ whole genome shotgun (WGS) entry which is preliminary data.</text>
</comment>